<organism evidence="3 4">
    <name type="scientific">Morella rubra</name>
    <name type="common">Chinese bayberry</name>
    <dbReference type="NCBI Taxonomy" id="262757"/>
    <lineage>
        <taxon>Eukaryota</taxon>
        <taxon>Viridiplantae</taxon>
        <taxon>Streptophyta</taxon>
        <taxon>Embryophyta</taxon>
        <taxon>Tracheophyta</taxon>
        <taxon>Spermatophyta</taxon>
        <taxon>Magnoliopsida</taxon>
        <taxon>eudicotyledons</taxon>
        <taxon>Gunneridae</taxon>
        <taxon>Pentapetalae</taxon>
        <taxon>rosids</taxon>
        <taxon>fabids</taxon>
        <taxon>Fagales</taxon>
        <taxon>Myricaceae</taxon>
        <taxon>Morella</taxon>
    </lineage>
</organism>
<feature type="transmembrane region" description="Helical" evidence="1">
    <location>
        <begin position="12"/>
        <end position="30"/>
    </location>
</feature>
<feature type="transmembrane region" description="Helical" evidence="1">
    <location>
        <begin position="42"/>
        <end position="63"/>
    </location>
</feature>
<evidence type="ECO:0000256" key="1">
    <source>
        <dbReference type="SAM" id="Phobius"/>
    </source>
</evidence>
<evidence type="ECO:0000313" key="3">
    <source>
        <dbReference type="EMBL" id="KAB1206805.1"/>
    </source>
</evidence>
<proteinExistence type="predicted"/>
<keyword evidence="1" id="KW-0472">Membrane</keyword>
<reference evidence="3" key="1">
    <citation type="submission" date="2018-07" db="EMBL/GenBank/DDBJ databases">
        <authorList>
            <person name="Gao Z.-S."/>
            <person name="Jia H.-M."/>
            <person name="Jia H.-J."/>
            <person name="Cai Q.-L."/>
            <person name="Wang Y."/>
            <person name="Zhao H.-B."/>
        </authorList>
    </citation>
    <scope>NUCLEOTIDE SEQUENCE</scope>
    <source>
        <tissue evidence="3">Leaves</tissue>
    </source>
</reference>
<comment type="caution">
    <text evidence="3">The sequence shown here is derived from an EMBL/GenBank/DDBJ whole genome shotgun (WGS) entry which is preliminary data.</text>
</comment>
<dbReference type="Pfam" id="PF07343">
    <property type="entry name" value="DUF1475"/>
    <property type="match status" value="1"/>
</dbReference>
<protein>
    <submittedName>
        <fullName evidence="3">Uncharacterized protein</fullName>
    </submittedName>
</protein>
<dbReference type="InterPro" id="IPR009943">
    <property type="entry name" value="DUF1475"/>
</dbReference>
<keyword evidence="1" id="KW-0812">Transmembrane</keyword>
<keyword evidence="1" id="KW-1133">Transmembrane helix</keyword>
<accession>A0A6A1V2C2</accession>
<dbReference type="Proteomes" id="UP000516437">
    <property type="component" value="Chromosome 7"/>
</dbReference>
<evidence type="ECO:0000313" key="4">
    <source>
        <dbReference type="Proteomes" id="UP000516437"/>
    </source>
</evidence>
<keyword evidence="4" id="KW-1185">Reference proteome</keyword>
<dbReference type="PANTHER" id="PTHR36318">
    <property type="entry name" value="OS06G0581300 PROTEIN"/>
    <property type="match status" value="1"/>
</dbReference>
<dbReference type="OrthoDB" id="611851at2759"/>
<reference evidence="3 4" key="2">
    <citation type="journal article" date="2019" name="Plant Biotechnol. J.">
        <title>The red bayberry genome and genetic basis of sex determination.</title>
        <authorList>
            <person name="Jia H.M."/>
            <person name="Jia H.J."/>
            <person name="Cai Q.L."/>
            <person name="Wang Y."/>
            <person name="Zhao H.B."/>
            <person name="Yang W.F."/>
            <person name="Wang G.Y."/>
            <person name="Li Y.H."/>
            <person name="Zhan D.L."/>
            <person name="Shen Y.T."/>
            <person name="Niu Q.F."/>
            <person name="Chang L."/>
            <person name="Qiu J."/>
            <person name="Zhao L."/>
            <person name="Xie H.B."/>
            <person name="Fu W.Y."/>
            <person name="Jin J."/>
            <person name="Li X.W."/>
            <person name="Jiao Y."/>
            <person name="Zhou C.C."/>
            <person name="Tu T."/>
            <person name="Chai C.Y."/>
            <person name="Gao J.L."/>
            <person name="Fan L.J."/>
            <person name="van de Weg E."/>
            <person name="Wang J.Y."/>
            <person name="Gao Z.S."/>
        </authorList>
    </citation>
    <scope>NUCLEOTIDE SEQUENCE [LARGE SCALE GENOMIC DNA]</scope>
    <source>
        <tissue evidence="3">Leaves</tissue>
    </source>
</reference>
<dbReference type="EMBL" id="RXIC02000025">
    <property type="protein sequence ID" value="KAB1206805.1"/>
    <property type="molecule type" value="Genomic_DNA"/>
</dbReference>
<feature type="transmembrane region" description="Helical" evidence="1">
    <location>
        <begin position="69"/>
        <end position="92"/>
    </location>
</feature>
<sequence length="150" mass="17014">MANSLVIGLRTLFAVSGCIMVATLIFTISIDGLPFRKELLTPWMAATLVDFYINLVPLAAWVLYKEFSWLTAILWIILLLCFGSITTCAYIVMQFFKLPSEEALPDPMYYVLLRHSDNITTCVYIAWKLLQLSPQDPVYLVLVNSGNRQV</sequence>
<gene>
    <name evidence="2" type="ORF">CJ030_MR0G008301</name>
    <name evidence="3" type="ORF">CJ030_MR7G008279</name>
</gene>
<evidence type="ECO:0000313" key="2">
    <source>
        <dbReference type="EMBL" id="KAB1200093.1"/>
    </source>
</evidence>
<reference evidence="3" key="3">
    <citation type="submission" date="2019-09" db="EMBL/GenBank/DDBJ databases">
        <authorList>
            <person name="Gao Z."/>
        </authorList>
    </citation>
    <scope>NUCLEOTIDE SEQUENCE</scope>
    <source>
        <tissue evidence="3">Leaves</tissue>
    </source>
</reference>
<dbReference type="EMBL" id="RXIC02000227">
    <property type="protein sequence ID" value="KAB1200093.1"/>
    <property type="molecule type" value="Genomic_DNA"/>
</dbReference>
<dbReference type="PANTHER" id="PTHR36318:SF3">
    <property type="entry name" value="OS06G0581300 PROTEIN"/>
    <property type="match status" value="1"/>
</dbReference>
<name>A0A6A1V2C2_9ROSI</name>
<dbReference type="AlphaFoldDB" id="A0A6A1V2C2"/>